<comment type="caution">
    <text evidence="3">The sequence shown here is derived from an EMBL/GenBank/DDBJ whole genome shotgun (WGS) entry which is preliminary data.</text>
</comment>
<proteinExistence type="predicted"/>
<evidence type="ECO:0000313" key="4">
    <source>
        <dbReference type="Proteomes" id="UP001203607"/>
    </source>
</evidence>
<keyword evidence="2" id="KW-1133">Transmembrane helix</keyword>
<dbReference type="RefSeq" id="WP_249656832.1">
    <property type="nucleotide sequence ID" value="NZ_JAMFMA010000002.1"/>
</dbReference>
<feature type="transmembrane region" description="Helical" evidence="2">
    <location>
        <begin position="7"/>
        <end position="24"/>
    </location>
</feature>
<feature type="region of interest" description="Disordered" evidence="1">
    <location>
        <begin position="43"/>
        <end position="62"/>
    </location>
</feature>
<organism evidence="3 4">
    <name type="scientific">Flagellimonas spongiicola</name>
    <dbReference type="NCBI Taxonomy" id="2942208"/>
    <lineage>
        <taxon>Bacteria</taxon>
        <taxon>Pseudomonadati</taxon>
        <taxon>Bacteroidota</taxon>
        <taxon>Flavobacteriia</taxon>
        <taxon>Flavobacteriales</taxon>
        <taxon>Flavobacteriaceae</taxon>
        <taxon>Flagellimonas</taxon>
    </lineage>
</organism>
<dbReference type="Proteomes" id="UP001203607">
    <property type="component" value="Unassembled WGS sequence"/>
</dbReference>
<accession>A0ABT0PQI1</accession>
<protein>
    <recommendedName>
        <fullName evidence="5">Secreted protein</fullName>
    </recommendedName>
</protein>
<evidence type="ECO:0008006" key="5">
    <source>
        <dbReference type="Google" id="ProtNLM"/>
    </source>
</evidence>
<keyword evidence="4" id="KW-1185">Reference proteome</keyword>
<keyword evidence="2" id="KW-0812">Transmembrane</keyword>
<gene>
    <name evidence="3" type="ORF">M3P19_06440</name>
</gene>
<evidence type="ECO:0000256" key="2">
    <source>
        <dbReference type="SAM" id="Phobius"/>
    </source>
</evidence>
<reference evidence="3 4" key="1">
    <citation type="submission" date="2022-05" db="EMBL/GenBank/DDBJ databases">
        <authorList>
            <person name="Park J.-S."/>
        </authorList>
    </citation>
    <scope>NUCLEOTIDE SEQUENCE [LARGE SCALE GENOMIC DNA]</scope>
    <source>
        <strain evidence="3 4">2012CJ35-5</strain>
    </source>
</reference>
<evidence type="ECO:0000313" key="3">
    <source>
        <dbReference type="EMBL" id="MCL6273640.1"/>
    </source>
</evidence>
<keyword evidence="2" id="KW-0472">Membrane</keyword>
<name>A0ABT0PQI1_9FLAO</name>
<dbReference type="EMBL" id="JAMFMA010000002">
    <property type="protein sequence ID" value="MCL6273640.1"/>
    <property type="molecule type" value="Genomic_DNA"/>
</dbReference>
<sequence length="62" mass="7508">MTYKIKSLIYFLFFMGSSTMYYVMEEHQEFQQHLQAKELAETDFEESLDEENNTEELELAQE</sequence>
<evidence type="ECO:0000256" key="1">
    <source>
        <dbReference type="SAM" id="MobiDB-lite"/>
    </source>
</evidence>